<feature type="transmembrane region" description="Helical" evidence="5">
    <location>
        <begin position="121"/>
        <end position="147"/>
    </location>
</feature>
<feature type="transmembrane region" description="Helical" evidence="5">
    <location>
        <begin position="247"/>
        <end position="266"/>
    </location>
</feature>
<feature type="transmembrane region" description="Helical" evidence="5">
    <location>
        <begin position="309"/>
        <end position="331"/>
    </location>
</feature>
<dbReference type="PROSITE" id="PS50850">
    <property type="entry name" value="MFS"/>
    <property type="match status" value="1"/>
</dbReference>
<evidence type="ECO:0000313" key="7">
    <source>
        <dbReference type="EMBL" id="KAF4304005.1"/>
    </source>
</evidence>
<dbReference type="Gene3D" id="1.20.1250.20">
    <property type="entry name" value="MFS general substrate transporter like domains"/>
    <property type="match status" value="1"/>
</dbReference>
<dbReference type="Pfam" id="PF07690">
    <property type="entry name" value="MFS_1"/>
    <property type="match status" value="1"/>
</dbReference>
<organism evidence="7 8">
    <name type="scientific">Botryosphaeria dothidea</name>
    <dbReference type="NCBI Taxonomy" id="55169"/>
    <lineage>
        <taxon>Eukaryota</taxon>
        <taxon>Fungi</taxon>
        <taxon>Dikarya</taxon>
        <taxon>Ascomycota</taxon>
        <taxon>Pezizomycotina</taxon>
        <taxon>Dothideomycetes</taxon>
        <taxon>Dothideomycetes incertae sedis</taxon>
        <taxon>Botryosphaeriales</taxon>
        <taxon>Botryosphaeriaceae</taxon>
        <taxon>Botryosphaeria</taxon>
    </lineage>
</organism>
<dbReference type="Proteomes" id="UP000572817">
    <property type="component" value="Unassembled WGS sequence"/>
</dbReference>
<dbReference type="GO" id="GO:0022857">
    <property type="term" value="F:transmembrane transporter activity"/>
    <property type="evidence" value="ECO:0007669"/>
    <property type="project" value="InterPro"/>
</dbReference>
<evidence type="ECO:0000256" key="1">
    <source>
        <dbReference type="ARBA" id="ARBA00004141"/>
    </source>
</evidence>
<gene>
    <name evidence="7" type="ORF">GTA08_BOTSDO07953</name>
</gene>
<accession>A0A8H4IMU3</accession>
<dbReference type="GO" id="GO:0005886">
    <property type="term" value="C:plasma membrane"/>
    <property type="evidence" value="ECO:0007669"/>
    <property type="project" value="TreeGrafter"/>
</dbReference>
<dbReference type="EMBL" id="WWBZ02000051">
    <property type="protein sequence ID" value="KAF4304005.1"/>
    <property type="molecule type" value="Genomic_DNA"/>
</dbReference>
<dbReference type="AlphaFoldDB" id="A0A8H4IMU3"/>
<dbReference type="Gene3D" id="1.20.1720.10">
    <property type="entry name" value="Multidrug resistance protein D"/>
    <property type="match status" value="1"/>
</dbReference>
<evidence type="ECO:0000256" key="3">
    <source>
        <dbReference type="ARBA" id="ARBA00022989"/>
    </source>
</evidence>
<dbReference type="InterPro" id="IPR011701">
    <property type="entry name" value="MFS"/>
</dbReference>
<feature type="transmembrane region" description="Helical" evidence="5">
    <location>
        <begin position="153"/>
        <end position="171"/>
    </location>
</feature>
<dbReference type="PANTHER" id="PTHR23501:SF78">
    <property type="entry name" value="MAJOR FACILITATOR SUPERFAMILY (MFS) PROFILE DOMAIN-CONTAINING PROTEIN-RELATED"/>
    <property type="match status" value="1"/>
</dbReference>
<comment type="caution">
    <text evidence="7">The sequence shown here is derived from an EMBL/GenBank/DDBJ whole genome shotgun (WGS) entry which is preliminary data.</text>
</comment>
<evidence type="ECO:0000259" key="6">
    <source>
        <dbReference type="PROSITE" id="PS50850"/>
    </source>
</evidence>
<evidence type="ECO:0000256" key="4">
    <source>
        <dbReference type="ARBA" id="ARBA00023136"/>
    </source>
</evidence>
<keyword evidence="3 5" id="KW-1133">Transmembrane helix</keyword>
<reference evidence="7" key="1">
    <citation type="submission" date="2020-04" db="EMBL/GenBank/DDBJ databases">
        <title>Genome Assembly and Annotation of Botryosphaeria dothidea sdau 11-99, a Latent Pathogen of Apple Fruit Ring Rot in China.</title>
        <authorList>
            <person name="Yu C."/>
            <person name="Diao Y."/>
            <person name="Lu Q."/>
            <person name="Zhao J."/>
            <person name="Cui S."/>
            <person name="Peng C."/>
            <person name="He B."/>
            <person name="Liu H."/>
        </authorList>
    </citation>
    <scope>NUCLEOTIDE SEQUENCE [LARGE SCALE GENOMIC DNA]</scope>
    <source>
        <strain evidence="7">Sdau11-99</strain>
    </source>
</reference>
<dbReference type="InterPro" id="IPR036259">
    <property type="entry name" value="MFS_trans_sf"/>
</dbReference>
<dbReference type="SUPFAM" id="SSF103473">
    <property type="entry name" value="MFS general substrate transporter"/>
    <property type="match status" value="1"/>
</dbReference>
<keyword evidence="4 5" id="KW-0472">Membrane</keyword>
<dbReference type="PANTHER" id="PTHR23501">
    <property type="entry name" value="MAJOR FACILITATOR SUPERFAMILY"/>
    <property type="match status" value="1"/>
</dbReference>
<dbReference type="OrthoDB" id="10021397at2759"/>
<evidence type="ECO:0000313" key="8">
    <source>
        <dbReference type="Proteomes" id="UP000572817"/>
    </source>
</evidence>
<name>A0A8H4IMU3_9PEZI</name>
<keyword evidence="2 5" id="KW-0812">Transmembrane</keyword>
<protein>
    <submittedName>
        <fullName evidence="7">Major facilitator superfamily</fullName>
    </submittedName>
</protein>
<comment type="subcellular location">
    <subcellularLocation>
        <location evidence="1">Membrane</location>
        <topology evidence="1">Multi-pass membrane protein</topology>
    </subcellularLocation>
</comment>
<feature type="transmembrane region" description="Helical" evidence="5">
    <location>
        <begin position="432"/>
        <end position="452"/>
    </location>
</feature>
<feature type="transmembrane region" description="Helical" evidence="5">
    <location>
        <begin position="351"/>
        <end position="374"/>
    </location>
</feature>
<proteinExistence type="predicted"/>
<dbReference type="InterPro" id="IPR020846">
    <property type="entry name" value="MFS_dom"/>
</dbReference>
<evidence type="ECO:0000256" key="5">
    <source>
        <dbReference type="SAM" id="Phobius"/>
    </source>
</evidence>
<sequence>MATTLELHPTASSPQSVLVVSADRHTASAANTPPRGDSHELYDQTSRLPFRRLLSAYLCLAAIYFISSLDINSVATALPAISRSLNAGNSITWAGTSYLMGQTAFQVLYGRLSDIFGRKPILLVCVGFLVLGDLLCGFAQTATWLYVCRALSGVGGGGISSLVQITVSDLVSLQDRGKYQGMLSGAIGLGSSTGPFIAASVLRHGRDSWRWIFWVPPMLAAACMVVTWAALPLKPMVGSWQDKLRKIDWVGLCAAVMGMLFVLIPINSGGSIWPWNGTLIISMLVIGGVSFILFVVVERSFARIPMIPMRLFGQASTTVIYIQSGLYNLVWQVDLYFLPVYFQDVRGYSPLQSATLVLPLLLLQSVAGVLSGPLMTKYGPVLYSGMALWVVGAGMKVLFSRSTPVGLHKALVALQALSKSEDRAVATSTRNMMRALGSVVGVALSTAVQFAIMKSALPMKLPSIVREQVIDGSWQIGESGSEAWESDILDAKMKGIHAVFTMLVPMMGG</sequence>
<keyword evidence="8" id="KW-1185">Reference proteome</keyword>
<evidence type="ECO:0000256" key="2">
    <source>
        <dbReference type="ARBA" id="ARBA00022692"/>
    </source>
</evidence>
<feature type="transmembrane region" description="Helical" evidence="5">
    <location>
        <begin position="183"/>
        <end position="205"/>
    </location>
</feature>
<feature type="transmembrane region" description="Helical" evidence="5">
    <location>
        <begin position="53"/>
        <end position="71"/>
    </location>
</feature>
<feature type="domain" description="Major facilitator superfamily (MFS) profile" evidence="6">
    <location>
        <begin position="56"/>
        <end position="509"/>
    </location>
</feature>
<feature type="transmembrane region" description="Helical" evidence="5">
    <location>
        <begin position="272"/>
        <end position="297"/>
    </location>
</feature>
<feature type="transmembrane region" description="Helical" evidence="5">
    <location>
        <begin position="211"/>
        <end position="231"/>
    </location>
</feature>
<feature type="transmembrane region" description="Helical" evidence="5">
    <location>
        <begin position="381"/>
        <end position="399"/>
    </location>
</feature>